<sequence length="126" mass="14900">QKDSSAKPNKTEDETEEEPEIKDIDDNTNDITDNEVDKSKKPNIYKLVKNTIYDALFKYFDFLPDSVLLASLLDPRFKKMKRWLENEKEKAIALLKSEYTNEKDLNTQESSNHQNNFFEDRTINYN</sequence>
<gene>
    <name evidence="1" type="ORF">RPERSI_LOCUS9295</name>
</gene>
<comment type="caution">
    <text evidence="1">The sequence shown here is derived from an EMBL/GenBank/DDBJ whole genome shotgun (WGS) entry which is preliminary data.</text>
</comment>
<evidence type="ECO:0000313" key="2">
    <source>
        <dbReference type="Proteomes" id="UP000789920"/>
    </source>
</evidence>
<protein>
    <submittedName>
        <fullName evidence="1">13445_t:CDS:1</fullName>
    </submittedName>
</protein>
<dbReference type="EMBL" id="CAJVQC010017469">
    <property type="protein sequence ID" value="CAG8684949.1"/>
    <property type="molecule type" value="Genomic_DNA"/>
</dbReference>
<feature type="non-terminal residue" evidence="1">
    <location>
        <position position="1"/>
    </location>
</feature>
<accession>A0ACA9NZ60</accession>
<feature type="non-terminal residue" evidence="1">
    <location>
        <position position="126"/>
    </location>
</feature>
<evidence type="ECO:0000313" key="1">
    <source>
        <dbReference type="EMBL" id="CAG8684949.1"/>
    </source>
</evidence>
<keyword evidence="2" id="KW-1185">Reference proteome</keyword>
<organism evidence="1 2">
    <name type="scientific">Racocetra persica</name>
    <dbReference type="NCBI Taxonomy" id="160502"/>
    <lineage>
        <taxon>Eukaryota</taxon>
        <taxon>Fungi</taxon>
        <taxon>Fungi incertae sedis</taxon>
        <taxon>Mucoromycota</taxon>
        <taxon>Glomeromycotina</taxon>
        <taxon>Glomeromycetes</taxon>
        <taxon>Diversisporales</taxon>
        <taxon>Gigasporaceae</taxon>
        <taxon>Racocetra</taxon>
    </lineage>
</organism>
<proteinExistence type="predicted"/>
<dbReference type="Proteomes" id="UP000789920">
    <property type="component" value="Unassembled WGS sequence"/>
</dbReference>
<name>A0ACA9NZ60_9GLOM</name>
<reference evidence="1" key="1">
    <citation type="submission" date="2021-06" db="EMBL/GenBank/DDBJ databases">
        <authorList>
            <person name="Kallberg Y."/>
            <person name="Tangrot J."/>
            <person name="Rosling A."/>
        </authorList>
    </citation>
    <scope>NUCLEOTIDE SEQUENCE</scope>
    <source>
        <strain evidence="1">MA461A</strain>
    </source>
</reference>